<evidence type="ECO:0000313" key="3">
    <source>
        <dbReference type="Proteomes" id="UP001138709"/>
    </source>
</evidence>
<keyword evidence="3" id="KW-1185">Reference proteome</keyword>
<dbReference type="Proteomes" id="UP001138709">
    <property type="component" value="Unassembled WGS sequence"/>
</dbReference>
<protein>
    <submittedName>
        <fullName evidence="2">Uncharacterized protein</fullName>
    </submittedName>
</protein>
<name>A0A9X9XDM0_9PROT</name>
<evidence type="ECO:0000313" key="2">
    <source>
        <dbReference type="EMBL" id="MBR0681806.1"/>
    </source>
</evidence>
<reference evidence="2" key="1">
    <citation type="submission" date="2020-01" db="EMBL/GenBank/DDBJ databases">
        <authorList>
            <person name="Rat A."/>
        </authorList>
    </citation>
    <scope>NUCLEOTIDE SEQUENCE</scope>
    <source>
        <strain evidence="2">LMG 31228</strain>
    </source>
</reference>
<reference evidence="2" key="2">
    <citation type="journal article" date="2021" name="Syst. Appl. Microbiol.">
        <title>Roseomonas hellenica sp. nov., isolated from roots of wild-growing Alkanna tinctoria.</title>
        <authorList>
            <person name="Rat A."/>
            <person name="Naranjo H.D."/>
            <person name="Lebbe L."/>
            <person name="Cnockaert M."/>
            <person name="Krigas N."/>
            <person name="Grigoriadou K."/>
            <person name="Maloupa E."/>
            <person name="Willems A."/>
        </authorList>
    </citation>
    <scope>NUCLEOTIDE SEQUENCE</scope>
    <source>
        <strain evidence="2">LMG 31228</strain>
    </source>
</reference>
<proteinExistence type="predicted"/>
<dbReference type="RefSeq" id="WP_211847331.1">
    <property type="nucleotide sequence ID" value="NZ_JAAEDL010000014.1"/>
</dbReference>
<feature type="region of interest" description="Disordered" evidence="1">
    <location>
        <begin position="53"/>
        <end position="132"/>
    </location>
</feature>
<evidence type="ECO:0000256" key="1">
    <source>
        <dbReference type="SAM" id="MobiDB-lite"/>
    </source>
</evidence>
<dbReference type="AlphaFoldDB" id="A0A9X9XDM0"/>
<dbReference type="EMBL" id="JAAEDL010000014">
    <property type="protein sequence ID" value="MBR0681806.1"/>
    <property type="molecule type" value="Genomic_DNA"/>
</dbReference>
<gene>
    <name evidence="2" type="ORF">GXW74_15025</name>
</gene>
<feature type="compositionally biased region" description="Low complexity" evidence="1">
    <location>
        <begin position="114"/>
        <end position="125"/>
    </location>
</feature>
<organism evidence="2 3">
    <name type="scientific">Neoroseomonas eburnea</name>
    <dbReference type="NCBI Taxonomy" id="1346889"/>
    <lineage>
        <taxon>Bacteria</taxon>
        <taxon>Pseudomonadati</taxon>
        <taxon>Pseudomonadota</taxon>
        <taxon>Alphaproteobacteria</taxon>
        <taxon>Acetobacterales</taxon>
        <taxon>Acetobacteraceae</taxon>
        <taxon>Neoroseomonas</taxon>
    </lineage>
</organism>
<comment type="caution">
    <text evidence="2">The sequence shown here is derived from an EMBL/GenBank/DDBJ whole genome shotgun (WGS) entry which is preliminary data.</text>
</comment>
<feature type="compositionally biased region" description="Basic and acidic residues" evidence="1">
    <location>
        <begin position="53"/>
        <end position="62"/>
    </location>
</feature>
<accession>A0A9X9XDM0</accession>
<sequence>MPEVKRSYVERREGQMRGIGGLGDGFAFTEAEIERGTARFWWSARRKAAYRAALDRQGRRESAGQQDGGWDGGWRPDDNTLTRGAAAGAIATLPEAFEDKRHADGGGSPAGDVDTGSSSGGTSSDSGGGSSE</sequence>